<organism evidence="1 2">
    <name type="scientific">Flavobacterium fragile</name>
    <dbReference type="NCBI Taxonomy" id="2949085"/>
    <lineage>
        <taxon>Bacteria</taxon>
        <taxon>Pseudomonadati</taxon>
        <taxon>Bacteroidota</taxon>
        <taxon>Flavobacteriia</taxon>
        <taxon>Flavobacteriales</taxon>
        <taxon>Flavobacteriaceae</taxon>
        <taxon>Flavobacterium</taxon>
    </lineage>
</organism>
<name>A0ABT0TJN1_9FLAO</name>
<reference evidence="1 2" key="1">
    <citation type="submission" date="2022-05" db="EMBL/GenBank/DDBJ databases">
        <title>Flavobacterium sp., isolated from activated sludge.</title>
        <authorList>
            <person name="Ran Q."/>
        </authorList>
    </citation>
    <scope>NUCLEOTIDE SEQUENCE [LARGE SCALE GENOMIC DNA]</scope>
    <source>
        <strain evidence="1 2">HXWNR69</strain>
    </source>
</reference>
<evidence type="ECO:0000313" key="1">
    <source>
        <dbReference type="EMBL" id="MCL9771206.1"/>
    </source>
</evidence>
<proteinExistence type="predicted"/>
<sequence length="229" mass="26672">MKATIYSHKTIIGTADLQVGDESMGCVFGQFIPNDNYFNDIQKFVWEFWTTNKPDYEKWYSLRFNARLDNGFFLFPEGGYTFDDSPDFPNEPKRIDIAGIDLDLLSFTKDTLLEPWSTIDIAQKISFEDELTKEITPVKSLFSFLSVGKTDNHTLVGAEFSTFAKYGPNDDVLFRVKKKGDESRFATVHLTWKSRKKEHKIHFPTTCFYLDFDTFVEKRMKPDNIEWNA</sequence>
<accession>A0ABT0TJN1</accession>
<dbReference type="EMBL" id="JAMLJN010000015">
    <property type="protein sequence ID" value="MCL9771206.1"/>
    <property type="molecule type" value="Genomic_DNA"/>
</dbReference>
<comment type="caution">
    <text evidence="1">The sequence shown here is derived from an EMBL/GenBank/DDBJ whole genome shotgun (WGS) entry which is preliminary data.</text>
</comment>
<protein>
    <submittedName>
        <fullName evidence="1">Uncharacterized protein</fullName>
    </submittedName>
</protein>
<keyword evidence="2" id="KW-1185">Reference proteome</keyword>
<dbReference type="RefSeq" id="WP_250583219.1">
    <property type="nucleotide sequence ID" value="NZ_JAMLJN010000015.1"/>
</dbReference>
<gene>
    <name evidence="1" type="ORF">NAT47_12355</name>
</gene>
<evidence type="ECO:0000313" key="2">
    <source>
        <dbReference type="Proteomes" id="UP001203342"/>
    </source>
</evidence>
<dbReference type="Proteomes" id="UP001203342">
    <property type="component" value="Unassembled WGS sequence"/>
</dbReference>